<sequence>MNNSYSYVKLKELCDVNQGLQIPIESRFTENAPNRYFYITVQFLKASHTNKFYVENPPSSSICNEEDILIVRTGSTGQIVTGVKGCFHNNFFKVNFNKELIHGRYLYHCLNTKEKYRDMLRRAGVTTIPDLNHFMFLDMEIPVPKKQNQIEIAKTLDILDSKIELNNRINAELEAMAKTLYDYWFVQFDFPNKNGKPYKTSGGKMVWNEELKREIPEGWEVKKLTEEMDLQYGFPFSTELFNDDGIGVPVIRIRDILNCSISNYSTEEVDDKYRINKGDIIVGMDGNFHINYWNRDNCYLNQRSLRIRSNNESISEIQARYSIEPFVQAREKNVSRTTVAHLSAKDVNDLKILKADNEFQIKANTFFNSNLEKIVSNSIQNQKLTELRDWLLPMLMNGQVKVS</sequence>
<keyword evidence="3" id="KW-0238">DNA-binding</keyword>
<organism evidence="5 6">
    <name type="scientific">Flavobacterium myungsuense</name>
    <dbReference type="NCBI Taxonomy" id="651823"/>
    <lineage>
        <taxon>Bacteria</taxon>
        <taxon>Pseudomonadati</taxon>
        <taxon>Bacteroidota</taxon>
        <taxon>Flavobacteriia</taxon>
        <taxon>Flavobacteriales</taxon>
        <taxon>Flavobacteriaceae</taxon>
        <taxon>Flavobacterium</taxon>
    </lineage>
</organism>
<keyword evidence="5" id="KW-0378">Hydrolase</keyword>
<name>A0ABW3J0S1_9FLAO</name>
<dbReference type="GO" id="GO:0004519">
    <property type="term" value="F:endonuclease activity"/>
    <property type="evidence" value="ECO:0007669"/>
    <property type="project" value="UniProtKB-KW"/>
</dbReference>
<evidence type="ECO:0000313" key="6">
    <source>
        <dbReference type="Proteomes" id="UP001597051"/>
    </source>
</evidence>
<evidence type="ECO:0000256" key="2">
    <source>
        <dbReference type="ARBA" id="ARBA00022747"/>
    </source>
</evidence>
<evidence type="ECO:0000259" key="4">
    <source>
        <dbReference type="Pfam" id="PF01420"/>
    </source>
</evidence>
<feature type="domain" description="Type I restriction modification DNA specificity" evidence="4">
    <location>
        <begin position="6"/>
        <end position="175"/>
    </location>
</feature>
<dbReference type="InterPro" id="IPR044946">
    <property type="entry name" value="Restrct_endonuc_typeI_TRD_sf"/>
</dbReference>
<evidence type="ECO:0000313" key="5">
    <source>
        <dbReference type="EMBL" id="MFD0984023.1"/>
    </source>
</evidence>
<proteinExistence type="inferred from homology"/>
<keyword evidence="2" id="KW-0680">Restriction system</keyword>
<feature type="domain" description="Type I restriction modification DNA specificity" evidence="4">
    <location>
        <begin position="216"/>
        <end position="352"/>
    </location>
</feature>
<evidence type="ECO:0000256" key="3">
    <source>
        <dbReference type="ARBA" id="ARBA00023125"/>
    </source>
</evidence>
<dbReference type="Proteomes" id="UP001597051">
    <property type="component" value="Unassembled WGS sequence"/>
</dbReference>
<dbReference type="PANTHER" id="PTHR30408">
    <property type="entry name" value="TYPE-1 RESTRICTION ENZYME ECOKI SPECIFICITY PROTEIN"/>
    <property type="match status" value="1"/>
</dbReference>
<dbReference type="InterPro" id="IPR000055">
    <property type="entry name" value="Restrct_endonuc_typeI_TRD"/>
</dbReference>
<dbReference type="InterPro" id="IPR052021">
    <property type="entry name" value="Type-I_RS_S_subunit"/>
</dbReference>
<dbReference type="EMBL" id="JBHTIZ010000013">
    <property type="protein sequence ID" value="MFD0984023.1"/>
    <property type="molecule type" value="Genomic_DNA"/>
</dbReference>
<dbReference type="Pfam" id="PF01420">
    <property type="entry name" value="Methylase_S"/>
    <property type="match status" value="2"/>
</dbReference>
<keyword evidence="5" id="KW-0255">Endonuclease</keyword>
<reference evidence="6" key="1">
    <citation type="journal article" date="2019" name="Int. J. Syst. Evol. Microbiol.">
        <title>The Global Catalogue of Microorganisms (GCM) 10K type strain sequencing project: providing services to taxonomists for standard genome sequencing and annotation.</title>
        <authorList>
            <consortium name="The Broad Institute Genomics Platform"/>
            <consortium name="The Broad Institute Genome Sequencing Center for Infectious Disease"/>
            <person name="Wu L."/>
            <person name="Ma J."/>
        </authorList>
    </citation>
    <scope>NUCLEOTIDE SEQUENCE [LARGE SCALE GENOMIC DNA]</scope>
    <source>
        <strain evidence="6">CECT 7649</strain>
    </source>
</reference>
<dbReference type="CDD" id="cd17257">
    <property type="entry name" value="RMtype1_S_EcoBI-TRD1-CR1_like"/>
    <property type="match status" value="1"/>
</dbReference>
<dbReference type="GO" id="GO:0016787">
    <property type="term" value="F:hydrolase activity"/>
    <property type="evidence" value="ECO:0007669"/>
    <property type="project" value="UniProtKB-KW"/>
</dbReference>
<dbReference type="SUPFAM" id="SSF116734">
    <property type="entry name" value="DNA methylase specificity domain"/>
    <property type="match status" value="2"/>
</dbReference>
<dbReference type="PANTHER" id="PTHR30408:SF13">
    <property type="entry name" value="TYPE I RESTRICTION ENZYME HINDI SPECIFICITY SUBUNIT"/>
    <property type="match status" value="1"/>
</dbReference>
<keyword evidence="6" id="KW-1185">Reference proteome</keyword>
<gene>
    <name evidence="5" type="ORF">ACFQ0S_05975</name>
</gene>
<keyword evidence="5" id="KW-0540">Nuclease</keyword>
<evidence type="ECO:0000256" key="1">
    <source>
        <dbReference type="ARBA" id="ARBA00010923"/>
    </source>
</evidence>
<dbReference type="RefSeq" id="WP_379756403.1">
    <property type="nucleotide sequence ID" value="NZ_JBHSYB010000025.1"/>
</dbReference>
<dbReference type="Gene3D" id="3.90.220.20">
    <property type="entry name" value="DNA methylase specificity domains"/>
    <property type="match status" value="2"/>
</dbReference>
<comment type="similarity">
    <text evidence="1">Belongs to the type-I restriction system S methylase family.</text>
</comment>
<dbReference type="CDD" id="cd17263">
    <property type="entry name" value="RMtype1_S_AbaB8300I-TRD1-CR1_like"/>
    <property type="match status" value="1"/>
</dbReference>
<accession>A0ABW3J0S1</accession>
<protein>
    <submittedName>
        <fullName evidence="5">Restriction endonuclease subunit S</fullName>
        <ecNumber evidence="5">3.1.21.-</ecNumber>
    </submittedName>
</protein>
<comment type="caution">
    <text evidence="5">The sequence shown here is derived from an EMBL/GenBank/DDBJ whole genome shotgun (WGS) entry which is preliminary data.</text>
</comment>
<dbReference type="EC" id="3.1.21.-" evidence="5"/>